<protein>
    <recommendedName>
        <fullName evidence="4">Secreted protein</fullName>
    </recommendedName>
</protein>
<keyword evidence="3" id="KW-1185">Reference proteome</keyword>
<evidence type="ECO:0000256" key="1">
    <source>
        <dbReference type="SAM" id="MobiDB-lite"/>
    </source>
</evidence>
<feature type="region of interest" description="Disordered" evidence="1">
    <location>
        <begin position="56"/>
        <end position="80"/>
    </location>
</feature>
<evidence type="ECO:0000313" key="3">
    <source>
        <dbReference type="Proteomes" id="UP001558613"/>
    </source>
</evidence>
<accession>A0ABR3MUA1</accession>
<evidence type="ECO:0008006" key="4">
    <source>
        <dbReference type="Google" id="ProtNLM"/>
    </source>
</evidence>
<dbReference type="EMBL" id="JAYMGO010000009">
    <property type="protein sequence ID" value="KAL1268219.1"/>
    <property type="molecule type" value="Genomic_DNA"/>
</dbReference>
<reference evidence="2 3" key="1">
    <citation type="submission" date="2023-09" db="EMBL/GenBank/DDBJ databases">
        <authorList>
            <person name="Wang M."/>
        </authorList>
    </citation>
    <scope>NUCLEOTIDE SEQUENCE [LARGE SCALE GENOMIC DNA]</scope>
    <source>
        <strain evidence="2">GT-2023</strain>
        <tissue evidence="2">Liver</tissue>
    </source>
</reference>
<gene>
    <name evidence="2" type="ORF">QQF64_033582</name>
</gene>
<sequence length="80" mass="9145">MLLMFSGAVEGRAWNASHLIARTTPWLSLRALFHKQTGFCRLVLSIYILLRIRAEREREEHSSQADMTDGEREQAGESAQ</sequence>
<comment type="caution">
    <text evidence="2">The sequence shown here is derived from an EMBL/GenBank/DDBJ whole genome shotgun (WGS) entry which is preliminary data.</text>
</comment>
<name>A0ABR3MUA1_9TELE</name>
<dbReference type="Proteomes" id="UP001558613">
    <property type="component" value="Unassembled WGS sequence"/>
</dbReference>
<evidence type="ECO:0000313" key="2">
    <source>
        <dbReference type="EMBL" id="KAL1268219.1"/>
    </source>
</evidence>
<proteinExistence type="predicted"/>
<organism evidence="2 3">
    <name type="scientific">Cirrhinus molitorella</name>
    <name type="common">mud carp</name>
    <dbReference type="NCBI Taxonomy" id="172907"/>
    <lineage>
        <taxon>Eukaryota</taxon>
        <taxon>Metazoa</taxon>
        <taxon>Chordata</taxon>
        <taxon>Craniata</taxon>
        <taxon>Vertebrata</taxon>
        <taxon>Euteleostomi</taxon>
        <taxon>Actinopterygii</taxon>
        <taxon>Neopterygii</taxon>
        <taxon>Teleostei</taxon>
        <taxon>Ostariophysi</taxon>
        <taxon>Cypriniformes</taxon>
        <taxon>Cyprinidae</taxon>
        <taxon>Labeoninae</taxon>
        <taxon>Labeonini</taxon>
        <taxon>Cirrhinus</taxon>
    </lineage>
</organism>